<dbReference type="InterPro" id="IPR011009">
    <property type="entry name" value="Kinase-like_dom_sf"/>
</dbReference>
<keyword evidence="1" id="KW-0418">Kinase</keyword>
<evidence type="ECO:0000313" key="2">
    <source>
        <dbReference type="EMBL" id="EKU95847.1"/>
    </source>
</evidence>
<comment type="caution">
    <text evidence="2">The sequence shown here is derived from an EMBL/GenBank/DDBJ whole genome shotgun (WGS) entry which is preliminary data.</text>
</comment>
<dbReference type="eggNOG" id="COG3001">
    <property type="taxonomic scope" value="Bacteria"/>
</dbReference>
<keyword evidence="3" id="KW-1185">Reference proteome</keyword>
<reference evidence="2 3" key="1">
    <citation type="submission" date="2012-09" db="EMBL/GenBank/DDBJ databases">
        <title>The Genome Sequence of Actinobaculum massiliae ACS-171-V-COL2.</title>
        <authorList>
            <consortium name="The Broad Institute Genome Sequencing Platform"/>
            <person name="Earl A."/>
            <person name="Ward D."/>
            <person name="Feldgarden M."/>
            <person name="Gevers D."/>
            <person name="Saerens B."/>
            <person name="Vaneechoutte M."/>
            <person name="Walker B."/>
            <person name="Young S.K."/>
            <person name="Zeng Q."/>
            <person name="Gargeya S."/>
            <person name="Fitzgerald M."/>
            <person name="Haas B."/>
            <person name="Abouelleil A."/>
            <person name="Alvarado L."/>
            <person name="Arachchi H.M."/>
            <person name="Berlin A."/>
            <person name="Chapman S.B."/>
            <person name="Goldberg J."/>
            <person name="Griggs A."/>
            <person name="Gujja S."/>
            <person name="Hansen M."/>
            <person name="Howarth C."/>
            <person name="Imamovic A."/>
            <person name="Larimer J."/>
            <person name="McCowen C."/>
            <person name="Montmayeur A."/>
            <person name="Murphy C."/>
            <person name="Neiman D."/>
            <person name="Pearson M."/>
            <person name="Priest M."/>
            <person name="Roberts A."/>
            <person name="Saif S."/>
            <person name="Shea T."/>
            <person name="Sisk P."/>
            <person name="Sykes S."/>
            <person name="Wortman J."/>
            <person name="Nusbaum C."/>
            <person name="Birren B."/>
        </authorList>
    </citation>
    <scope>NUCLEOTIDE SEQUENCE [LARGE SCALE GENOMIC DNA]</scope>
    <source>
        <strain evidence="3">ACS-171-V-Col2</strain>
    </source>
</reference>
<dbReference type="Gene3D" id="1.20.1270.240">
    <property type="match status" value="1"/>
</dbReference>
<dbReference type="RefSeq" id="WP_007000840.1">
    <property type="nucleotide sequence ID" value="NZ_JH992955.1"/>
</dbReference>
<evidence type="ECO:0008006" key="4">
    <source>
        <dbReference type="Google" id="ProtNLM"/>
    </source>
</evidence>
<dbReference type="PATRIC" id="fig|883066.3.peg.649"/>
<dbReference type="InterPro" id="IPR016477">
    <property type="entry name" value="Fructo-/Ketosamine-3-kinase"/>
</dbReference>
<comment type="similarity">
    <text evidence="1">Belongs to the fructosamine kinase family.</text>
</comment>
<dbReference type="PANTHER" id="PTHR12149:SF8">
    <property type="entry name" value="PROTEIN-RIBULOSAMINE 3-KINASE"/>
    <property type="match status" value="1"/>
</dbReference>
<dbReference type="Pfam" id="PF03881">
    <property type="entry name" value="Fructosamin_kin"/>
    <property type="match status" value="1"/>
</dbReference>
<keyword evidence="1" id="KW-0808">Transferase</keyword>
<dbReference type="EMBL" id="AGWL01000002">
    <property type="protein sequence ID" value="EKU95847.1"/>
    <property type="molecule type" value="Genomic_DNA"/>
</dbReference>
<dbReference type="Gene3D" id="1.10.510.10">
    <property type="entry name" value="Transferase(Phosphotransferase) domain 1"/>
    <property type="match status" value="1"/>
</dbReference>
<evidence type="ECO:0000256" key="1">
    <source>
        <dbReference type="PIRNR" id="PIRNR006221"/>
    </source>
</evidence>
<dbReference type="GO" id="GO:0016301">
    <property type="term" value="F:kinase activity"/>
    <property type="evidence" value="ECO:0007669"/>
    <property type="project" value="UniProtKB-UniRule"/>
</dbReference>
<dbReference type="Proteomes" id="UP000009888">
    <property type="component" value="Unassembled WGS sequence"/>
</dbReference>
<organism evidence="2 3">
    <name type="scientific">Actinobaculum massiliense ACS-171-V-Col2</name>
    <dbReference type="NCBI Taxonomy" id="883066"/>
    <lineage>
        <taxon>Bacteria</taxon>
        <taxon>Bacillati</taxon>
        <taxon>Actinomycetota</taxon>
        <taxon>Actinomycetes</taxon>
        <taxon>Actinomycetales</taxon>
        <taxon>Actinomycetaceae</taxon>
        <taxon>Actinobaculum</taxon>
    </lineage>
</organism>
<proteinExistence type="inferred from homology"/>
<dbReference type="SUPFAM" id="SSF56112">
    <property type="entry name" value="Protein kinase-like (PK-like)"/>
    <property type="match status" value="1"/>
</dbReference>
<dbReference type="PANTHER" id="PTHR12149">
    <property type="entry name" value="FRUCTOSAMINE 3 KINASE-RELATED PROTEIN"/>
    <property type="match status" value="1"/>
</dbReference>
<dbReference type="HOGENOM" id="CLU_036517_0_2_11"/>
<name>K9EY15_9ACTO</name>
<sequence length="332" mass="34772">MQTFAKTGDPAELLGELAGLRDLAAAADAGGAPVVDVLSDPAAARAGKLVEPRLVSGAPTRAAAYKFGERLALTHAYSGDLAPGQIRVYGQAPSMLAGSSEAGTRAGTRAGVSEAGFGAEGGEQGETRAQARGAETGPELGRWHLRTVFASHPQRTFGEFYAADRIEPYFPAALANGSLSNSDVRAIEQLCEKLYRGDFDADEPALVQRGASLIHGDLWGGNILWATAESAREGAALPDETALQDGEQESVVGVLIDPVAHGGAAETDLASLTVFGTPYLEEIYAGYNNVSALSAGWRERVGLHRMHILMIHCAMFGGSYGSEAVAQARRYL</sequence>
<protein>
    <recommendedName>
        <fullName evidence="4">Fructosamine kinase</fullName>
    </recommendedName>
</protein>
<dbReference type="STRING" id="202789.GCA_001457435_01498"/>
<accession>K9EY15</accession>
<evidence type="ECO:0000313" key="3">
    <source>
        <dbReference type="Proteomes" id="UP000009888"/>
    </source>
</evidence>
<dbReference type="PIRSF" id="PIRSF006221">
    <property type="entry name" value="Ketosamine-3-kinase"/>
    <property type="match status" value="1"/>
</dbReference>
<dbReference type="AlphaFoldDB" id="K9EY15"/>
<gene>
    <name evidence="2" type="ORF">HMPREF9233_00634</name>
</gene>